<name>A0AAW1H0F7_SAPOF</name>
<sequence length="82" mass="8848">MQDEMTCLAWLGTSRYIATGCADGKFRIWDSLSGGETAVKRLKTFGGHSDVVQAVSVSADISFLVSVVLDEIALVFEVDEFG</sequence>
<keyword evidence="5" id="KW-1185">Reference proteome</keyword>
<feature type="repeat" description="WD" evidence="3">
    <location>
        <begin position="1"/>
        <end position="39"/>
    </location>
</feature>
<evidence type="ECO:0000313" key="5">
    <source>
        <dbReference type="Proteomes" id="UP001443914"/>
    </source>
</evidence>
<dbReference type="AlphaFoldDB" id="A0AAW1H0F7"/>
<keyword evidence="1 3" id="KW-0853">WD repeat</keyword>
<proteinExistence type="predicted"/>
<dbReference type="InterPro" id="IPR001680">
    <property type="entry name" value="WD40_rpt"/>
</dbReference>
<protein>
    <submittedName>
        <fullName evidence="4">Uncharacterized protein</fullName>
    </submittedName>
</protein>
<dbReference type="EMBL" id="JBDFQZ010000013">
    <property type="protein sequence ID" value="KAK9670561.1"/>
    <property type="molecule type" value="Genomic_DNA"/>
</dbReference>
<dbReference type="Pfam" id="PF00400">
    <property type="entry name" value="WD40"/>
    <property type="match status" value="2"/>
</dbReference>
<dbReference type="PANTHER" id="PTHR19857:SF8">
    <property type="entry name" value="ANGIO-ASSOCIATED MIGRATORY CELL PROTEIN"/>
    <property type="match status" value="1"/>
</dbReference>
<gene>
    <name evidence="4" type="ORF">RND81_13G209500</name>
</gene>
<dbReference type="InterPro" id="IPR036322">
    <property type="entry name" value="WD40_repeat_dom_sf"/>
</dbReference>
<evidence type="ECO:0000313" key="4">
    <source>
        <dbReference type="EMBL" id="KAK9670561.1"/>
    </source>
</evidence>
<reference evidence="4" key="1">
    <citation type="submission" date="2024-03" db="EMBL/GenBank/DDBJ databases">
        <title>WGS assembly of Saponaria officinalis var. Norfolk2.</title>
        <authorList>
            <person name="Jenkins J."/>
            <person name="Shu S."/>
            <person name="Grimwood J."/>
            <person name="Barry K."/>
            <person name="Goodstein D."/>
            <person name="Schmutz J."/>
            <person name="Leebens-Mack J."/>
            <person name="Osbourn A."/>
        </authorList>
    </citation>
    <scope>NUCLEOTIDE SEQUENCE [LARGE SCALE GENOMIC DNA]</scope>
    <source>
        <strain evidence="4">JIC</strain>
    </source>
</reference>
<dbReference type="Gene3D" id="2.130.10.10">
    <property type="entry name" value="YVTN repeat-like/Quinoprotein amine dehydrogenase"/>
    <property type="match status" value="1"/>
</dbReference>
<dbReference type="SMART" id="SM00320">
    <property type="entry name" value="WD40"/>
    <property type="match status" value="2"/>
</dbReference>
<dbReference type="PROSITE" id="PS50082">
    <property type="entry name" value="WD_REPEATS_2"/>
    <property type="match status" value="1"/>
</dbReference>
<comment type="caution">
    <text evidence="4">The sequence shown here is derived from an EMBL/GenBank/DDBJ whole genome shotgun (WGS) entry which is preliminary data.</text>
</comment>
<keyword evidence="2" id="KW-0677">Repeat</keyword>
<dbReference type="InterPro" id="IPR051179">
    <property type="entry name" value="WD_repeat_multifunction"/>
</dbReference>
<organism evidence="4 5">
    <name type="scientific">Saponaria officinalis</name>
    <name type="common">Common soapwort</name>
    <name type="synonym">Lychnis saponaria</name>
    <dbReference type="NCBI Taxonomy" id="3572"/>
    <lineage>
        <taxon>Eukaryota</taxon>
        <taxon>Viridiplantae</taxon>
        <taxon>Streptophyta</taxon>
        <taxon>Embryophyta</taxon>
        <taxon>Tracheophyta</taxon>
        <taxon>Spermatophyta</taxon>
        <taxon>Magnoliopsida</taxon>
        <taxon>eudicotyledons</taxon>
        <taxon>Gunneridae</taxon>
        <taxon>Pentapetalae</taxon>
        <taxon>Caryophyllales</taxon>
        <taxon>Caryophyllaceae</taxon>
        <taxon>Caryophylleae</taxon>
        <taxon>Saponaria</taxon>
    </lineage>
</organism>
<dbReference type="SUPFAM" id="SSF50978">
    <property type="entry name" value="WD40 repeat-like"/>
    <property type="match status" value="1"/>
</dbReference>
<dbReference type="PANTHER" id="PTHR19857">
    <property type="entry name" value="MITOCHONDRIAL DIVISION PROTEIN 1-RELATED"/>
    <property type="match status" value="1"/>
</dbReference>
<dbReference type="PROSITE" id="PS50294">
    <property type="entry name" value="WD_REPEATS_REGION"/>
    <property type="match status" value="1"/>
</dbReference>
<dbReference type="InterPro" id="IPR015943">
    <property type="entry name" value="WD40/YVTN_repeat-like_dom_sf"/>
</dbReference>
<evidence type="ECO:0000256" key="2">
    <source>
        <dbReference type="ARBA" id="ARBA00022737"/>
    </source>
</evidence>
<accession>A0AAW1H0F7</accession>
<evidence type="ECO:0000256" key="3">
    <source>
        <dbReference type="PROSITE-ProRule" id="PRU00221"/>
    </source>
</evidence>
<dbReference type="Proteomes" id="UP001443914">
    <property type="component" value="Unassembled WGS sequence"/>
</dbReference>
<evidence type="ECO:0000256" key="1">
    <source>
        <dbReference type="ARBA" id="ARBA00022574"/>
    </source>
</evidence>